<protein>
    <recommendedName>
        <fullName evidence="4">DUF4367 domain-containing protein</fullName>
    </recommendedName>
</protein>
<evidence type="ECO:0000313" key="2">
    <source>
        <dbReference type="EMBL" id="GEN52656.1"/>
    </source>
</evidence>
<dbReference type="OrthoDB" id="2856927at2"/>
<accession>A0A511WND9</accession>
<dbReference type="RefSeq" id="WP_146813649.1">
    <property type="nucleotide sequence ID" value="NZ_BJYD01000006.1"/>
</dbReference>
<keyword evidence="1" id="KW-1133">Transmembrane helix</keyword>
<keyword evidence="1" id="KW-0812">Transmembrane</keyword>
<name>A0A511WND9_9BACI</name>
<reference evidence="2 3" key="1">
    <citation type="submission" date="2019-07" db="EMBL/GenBank/DDBJ databases">
        <title>Whole genome shotgun sequence of Halobacillus faecis NBRC 103569.</title>
        <authorList>
            <person name="Hosoyama A."/>
            <person name="Uohara A."/>
            <person name="Ohji S."/>
            <person name="Ichikawa N."/>
        </authorList>
    </citation>
    <scope>NUCLEOTIDE SEQUENCE [LARGE SCALE GENOMIC DNA]</scope>
    <source>
        <strain evidence="2 3">NBRC 103569</strain>
    </source>
</reference>
<dbReference type="EMBL" id="BJYD01000006">
    <property type="protein sequence ID" value="GEN52656.1"/>
    <property type="molecule type" value="Genomic_DNA"/>
</dbReference>
<dbReference type="Proteomes" id="UP000321886">
    <property type="component" value="Unassembled WGS sequence"/>
</dbReference>
<proteinExistence type="predicted"/>
<feature type="transmembrane region" description="Helical" evidence="1">
    <location>
        <begin position="21"/>
        <end position="39"/>
    </location>
</feature>
<keyword evidence="3" id="KW-1185">Reference proteome</keyword>
<evidence type="ECO:0000313" key="3">
    <source>
        <dbReference type="Proteomes" id="UP000321886"/>
    </source>
</evidence>
<sequence length="159" mass="18272">MSELTRGMQGYFKQSIKIKKILLIFLTLFVILSFALHFLKLPVNLVGWTTTFDVKHPEYIPFDADKQYGKKAGLDRVSLNYENSSSTLVVWVTNEIGWNNVSSWEEEMSLSDGTKAYYTESDGIQIMSWRINNVEYAIDYTGSESLSRNEFIKVASLMK</sequence>
<dbReference type="AlphaFoldDB" id="A0A511WND9"/>
<evidence type="ECO:0000256" key="1">
    <source>
        <dbReference type="SAM" id="Phobius"/>
    </source>
</evidence>
<evidence type="ECO:0008006" key="4">
    <source>
        <dbReference type="Google" id="ProtNLM"/>
    </source>
</evidence>
<gene>
    <name evidence="2" type="ORF">HFA01_09180</name>
</gene>
<organism evidence="2 3">
    <name type="scientific">Halobacillus faecis</name>
    <dbReference type="NCBI Taxonomy" id="360184"/>
    <lineage>
        <taxon>Bacteria</taxon>
        <taxon>Bacillati</taxon>
        <taxon>Bacillota</taxon>
        <taxon>Bacilli</taxon>
        <taxon>Bacillales</taxon>
        <taxon>Bacillaceae</taxon>
        <taxon>Halobacillus</taxon>
    </lineage>
</organism>
<keyword evidence="1" id="KW-0472">Membrane</keyword>
<comment type="caution">
    <text evidence="2">The sequence shown here is derived from an EMBL/GenBank/DDBJ whole genome shotgun (WGS) entry which is preliminary data.</text>
</comment>